<evidence type="ECO:0000313" key="14">
    <source>
        <dbReference type="EMBL" id="MBG3878803.1"/>
    </source>
</evidence>
<dbReference type="Proteomes" id="UP001194469">
    <property type="component" value="Unassembled WGS sequence"/>
</dbReference>
<dbReference type="Pfam" id="PF13616">
    <property type="entry name" value="Rotamase_3"/>
    <property type="match status" value="1"/>
</dbReference>
<evidence type="ECO:0000256" key="1">
    <source>
        <dbReference type="ARBA" id="ARBA00004382"/>
    </source>
</evidence>
<evidence type="ECO:0000256" key="2">
    <source>
        <dbReference type="ARBA" id="ARBA00022475"/>
    </source>
</evidence>
<gene>
    <name evidence="14" type="ORF">FVW20_17805</name>
</gene>
<evidence type="ECO:0000256" key="9">
    <source>
        <dbReference type="ARBA" id="ARBA00040743"/>
    </source>
</evidence>
<reference evidence="14 15" key="1">
    <citation type="submission" date="2019-08" db="EMBL/GenBank/DDBJ databases">
        <authorList>
            <person name="Luo N."/>
        </authorList>
    </citation>
    <scope>NUCLEOTIDE SEQUENCE [LARGE SCALE GENOMIC DNA]</scope>
    <source>
        <strain evidence="14 15">NCIMB 9442</strain>
    </source>
</reference>
<protein>
    <recommendedName>
        <fullName evidence="9">Periplasmic chaperone PpiD</fullName>
    </recommendedName>
    <alternativeName>
        <fullName evidence="10">Periplasmic folding chaperone</fullName>
    </alternativeName>
</protein>
<dbReference type="PROSITE" id="PS01096">
    <property type="entry name" value="PPIC_PPIASE_1"/>
    <property type="match status" value="1"/>
</dbReference>
<dbReference type="InterPro" id="IPR052029">
    <property type="entry name" value="PpiD_chaperone"/>
</dbReference>
<evidence type="ECO:0000256" key="7">
    <source>
        <dbReference type="ARBA" id="ARBA00023186"/>
    </source>
</evidence>
<dbReference type="SUPFAM" id="SSF54534">
    <property type="entry name" value="FKBP-like"/>
    <property type="match status" value="1"/>
</dbReference>
<dbReference type="RefSeq" id="WP_196610629.1">
    <property type="nucleotide sequence ID" value="NZ_VRYY01000733.1"/>
</dbReference>
<accession>A0ABS0JAN8</accession>
<keyword evidence="6 12" id="KW-0472">Membrane</keyword>
<comment type="subcellular location">
    <subcellularLocation>
        <location evidence="1">Cell inner membrane</location>
        <topology evidence="1">Single-pass type II membrane protein</topology>
        <orientation evidence="1">Periplasmic side</orientation>
    </subcellularLocation>
</comment>
<dbReference type="InterPro" id="IPR027304">
    <property type="entry name" value="Trigger_fact/SurA_dom_sf"/>
</dbReference>
<dbReference type="EMBL" id="VRYY01000733">
    <property type="protein sequence ID" value="MBG3878803.1"/>
    <property type="molecule type" value="Genomic_DNA"/>
</dbReference>
<keyword evidence="7" id="KW-0143">Chaperone</keyword>
<evidence type="ECO:0000259" key="13">
    <source>
        <dbReference type="PROSITE" id="PS50198"/>
    </source>
</evidence>
<dbReference type="GO" id="GO:0016853">
    <property type="term" value="F:isomerase activity"/>
    <property type="evidence" value="ECO:0007669"/>
    <property type="project" value="UniProtKB-KW"/>
</dbReference>
<keyword evidence="11 14" id="KW-0413">Isomerase</keyword>
<feature type="transmembrane region" description="Helical" evidence="12">
    <location>
        <begin position="12"/>
        <end position="31"/>
    </location>
</feature>
<evidence type="ECO:0000256" key="10">
    <source>
        <dbReference type="ARBA" id="ARBA00042775"/>
    </source>
</evidence>
<evidence type="ECO:0000256" key="3">
    <source>
        <dbReference type="ARBA" id="ARBA00022519"/>
    </source>
</evidence>
<keyword evidence="3" id="KW-0997">Cell inner membrane</keyword>
<evidence type="ECO:0000256" key="8">
    <source>
        <dbReference type="ARBA" id="ARBA00038408"/>
    </source>
</evidence>
<dbReference type="PANTHER" id="PTHR47529">
    <property type="entry name" value="PEPTIDYL-PROLYL CIS-TRANS ISOMERASE D"/>
    <property type="match status" value="1"/>
</dbReference>
<evidence type="ECO:0000256" key="4">
    <source>
        <dbReference type="ARBA" id="ARBA00022692"/>
    </source>
</evidence>
<dbReference type="Gene3D" id="3.10.50.40">
    <property type="match status" value="1"/>
</dbReference>
<dbReference type="PANTHER" id="PTHR47529:SF1">
    <property type="entry name" value="PERIPLASMIC CHAPERONE PPID"/>
    <property type="match status" value="1"/>
</dbReference>
<dbReference type="Gene3D" id="1.10.4030.10">
    <property type="entry name" value="Porin chaperone SurA, peptide-binding domain"/>
    <property type="match status" value="1"/>
</dbReference>
<dbReference type="InterPro" id="IPR046357">
    <property type="entry name" value="PPIase_dom_sf"/>
</dbReference>
<evidence type="ECO:0000256" key="11">
    <source>
        <dbReference type="PROSITE-ProRule" id="PRU00278"/>
    </source>
</evidence>
<keyword evidence="11" id="KW-0697">Rotamase</keyword>
<evidence type="ECO:0000256" key="6">
    <source>
        <dbReference type="ARBA" id="ARBA00023136"/>
    </source>
</evidence>
<keyword evidence="2" id="KW-1003">Cell membrane</keyword>
<dbReference type="Pfam" id="PF13624">
    <property type="entry name" value="SurA_N_3"/>
    <property type="match status" value="1"/>
</dbReference>
<feature type="domain" description="PpiC" evidence="13">
    <location>
        <begin position="265"/>
        <end position="367"/>
    </location>
</feature>
<organism evidence="14 15">
    <name type="scientific">Nitratidesulfovibrio oxamicus</name>
    <dbReference type="NCBI Taxonomy" id="32016"/>
    <lineage>
        <taxon>Bacteria</taxon>
        <taxon>Pseudomonadati</taxon>
        <taxon>Thermodesulfobacteriota</taxon>
        <taxon>Desulfovibrionia</taxon>
        <taxon>Desulfovibrionales</taxon>
        <taxon>Desulfovibrionaceae</taxon>
        <taxon>Nitratidesulfovibrio</taxon>
    </lineage>
</organism>
<comment type="similarity">
    <text evidence="8">Belongs to the PpiD chaperone family.</text>
</comment>
<keyword evidence="15" id="KW-1185">Reference proteome</keyword>
<dbReference type="PROSITE" id="PS50198">
    <property type="entry name" value="PPIC_PPIASE_2"/>
    <property type="match status" value="1"/>
</dbReference>
<dbReference type="InterPro" id="IPR000297">
    <property type="entry name" value="PPIase_PpiC"/>
</dbReference>
<keyword evidence="4 12" id="KW-0812">Transmembrane</keyword>
<comment type="caution">
    <text evidence="14">The sequence shown here is derived from an EMBL/GenBank/DDBJ whole genome shotgun (WGS) entry which is preliminary data.</text>
</comment>
<evidence type="ECO:0000313" key="15">
    <source>
        <dbReference type="Proteomes" id="UP001194469"/>
    </source>
</evidence>
<name>A0ABS0JAN8_9BACT</name>
<dbReference type="InterPro" id="IPR023058">
    <property type="entry name" value="PPIase_PpiC_CS"/>
</dbReference>
<keyword evidence="5 12" id="KW-1133">Transmembrane helix</keyword>
<dbReference type="SUPFAM" id="SSF109998">
    <property type="entry name" value="Triger factor/SurA peptide-binding domain-like"/>
    <property type="match status" value="1"/>
</dbReference>
<evidence type="ECO:0000256" key="5">
    <source>
        <dbReference type="ARBA" id="ARBA00022989"/>
    </source>
</evidence>
<proteinExistence type="inferred from homology"/>
<sequence length="630" mass="68492">MLELIRAHAQSWGVKIAFGIIILVFVFWGVGSMNNSSSGALATVNKKPILIQEFGREYERQVEALRSRYPGITAEDMKQMGLKRQVLQAMITERLLADEAARIGLSVAPVELRRSIESITAFRNGDGKFDAEVYRSVLKGQQTTPGRFEDGIRHDMLLQKLRDRVTAPASVTDEEARALFDYGRERRTIEYVLFPLEDHVLKVTPTDEQIAERYNENLDSWRIPQRISLDAVTLTPASLAASVEIPESAIAAFYADNAETYFVVPERVHARHILFMAQEGASKDEDAAARAKAEDVIAQLKKGKDFAALATKLSDDKGSGAQGGDLGWFTKGQMVPPFEEAAFSLKPGEISAPVRSAFGWHVIRMEAHEAPRTRALDEVRGEIRQRLGEEKASERMHEALDTALEMAGAGKSIDDIAKALKLEHKPTGLFSRADAGVVVGLKGQSVGTAFSTPAGTVIDTPLEIEGGYMIAAVLESQPENVTPLEKVKEEVAAQVRRIEGAKLAVKAAQEAGAKLADGVPADLAARVKSAEPFGRNGVIAPFGQSRALVDAAFAADPGVWQPAPVDTSSGAVLFRVKDVQRPSDAEWSAAAETVRATVLSAKREELFRVFVGELSAAAKIELRNAKLLDD</sequence>
<evidence type="ECO:0000256" key="12">
    <source>
        <dbReference type="SAM" id="Phobius"/>
    </source>
</evidence>